<dbReference type="OrthoDB" id="9906447at2"/>
<dbReference type="AlphaFoldDB" id="A0A7U0RN60"/>
<sequence>MSEENRRCKIVGRHDKPEGMFVKFAPVKFYDEGNNPYAAEQAIVELDNGRVMTVNPDEIQFIK</sequence>
<accession>A0A7U0RN60</accession>
<gene>
    <name evidence="1" type="ORF">JKX24_24690</name>
</gene>
<dbReference type="RefSeq" id="WP_129936764.1">
    <property type="nucleotide sequence ID" value="NZ_CP068391.1"/>
</dbReference>
<evidence type="ECO:0000313" key="1">
    <source>
        <dbReference type="EMBL" id="QQX53311.1"/>
    </source>
</evidence>
<evidence type="ECO:0000313" key="2">
    <source>
        <dbReference type="Proteomes" id="UP000596176"/>
    </source>
</evidence>
<proteinExistence type="predicted"/>
<organism evidence="1 2">
    <name type="scientific">Serratia proteamaculans</name>
    <dbReference type="NCBI Taxonomy" id="28151"/>
    <lineage>
        <taxon>Bacteria</taxon>
        <taxon>Pseudomonadati</taxon>
        <taxon>Pseudomonadota</taxon>
        <taxon>Gammaproteobacteria</taxon>
        <taxon>Enterobacterales</taxon>
        <taxon>Yersiniaceae</taxon>
        <taxon>Serratia</taxon>
    </lineage>
</organism>
<protein>
    <submittedName>
        <fullName evidence="1">Uncharacterized protein</fullName>
    </submittedName>
</protein>
<dbReference type="Proteomes" id="UP000596176">
    <property type="component" value="Chromosome"/>
</dbReference>
<dbReference type="EMBL" id="CP068391">
    <property type="protein sequence ID" value="QQX53311.1"/>
    <property type="molecule type" value="Genomic_DNA"/>
</dbReference>
<reference evidence="1 2" key="1">
    <citation type="submission" date="2021-01" db="EMBL/GenBank/DDBJ databases">
        <title>Chromosome sequence of Serratia proteamaculans strain 94 rif-r, isolated from spoiled beef.</title>
        <authorList>
            <person name="Zaytseva Y.V."/>
            <person name="Iablokov S.N."/>
            <person name="Klyukina A."/>
        </authorList>
    </citation>
    <scope>NUCLEOTIDE SEQUENCE [LARGE SCALE GENOMIC DNA]</scope>
    <source>
        <strain evidence="1 2">94 rif-r</strain>
    </source>
</reference>
<name>A0A7U0RN60_SERPR</name>